<dbReference type="RefSeq" id="WP_036200462.1">
    <property type="nucleotide sequence ID" value="NZ_AVCY01000006.1"/>
</dbReference>
<name>A0A0A3HYQ6_9BACL</name>
<evidence type="ECO:0000313" key="1">
    <source>
        <dbReference type="EMBL" id="KGR75513.1"/>
    </source>
</evidence>
<dbReference type="AlphaFoldDB" id="A0A0A3HYQ6"/>
<gene>
    <name evidence="1" type="ORF">CD33_10240</name>
</gene>
<evidence type="ECO:0008006" key="3">
    <source>
        <dbReference type="Google" id="ProtNLM"/>
    </source>
</evidence>
<protein>
    <recommendedName>
        <fullName evidence="3">Oxalate:formate antiporter</fullName>
    </recommendedName>
</protein>
<organism evidence="1 2">
    <name type="scientific">Ureibacillus sinduriensis BLB-1 = JCM 15800</name>
    <dbReference type="NCBI Taxonomy" id="1384057"/>
    <lineage>
        <taxon>Bacteria</taxon>
        <taxon>Bacillati</taxon>
        <taxon>Bacillota</taxon>
        <taxon>Bacilli</taxon>
        <taxon>Bacillales</taxon>
        <taxon>Caryophanaceae</taxon>
        <taxon>Ureibacillus</taxon>
    </lineage>
</organism>
<reference evidence="1 2" key="1">
    <citation type="submission" date="2014-02" db="EMBL/GenBank/DDBJ databases">
        <title>Draft genome sequence of Lysinibacillus sinduriensis JCM 15800.</title>
        <authorList>
            <person name="Zhang F."/>
            <person name="Wang G."/>
            <person name="Zhang L."/>
        </authorList>
    </citation>
    <scope>NUCLEOTIDE SEQUENCE [LARGE SCALE GENOMIC DNA]</scope>
    <source>
        <strain evidence="1 2">JCM 15800</strain>
    </source>
</reference>
<keyword evidence="2" id="KW-1185">Reference proteome</keyword>
<sequence length="249" mass="29453">MARKQKTADDFIHHLFVHMNDVDHFVIYSGLTLKQFISSVDPIPNLLLLKHCYDDGLFNMHTQFDFISIDEMTKFVKKMDDTEGDLCWVDFAGERDVNQLTALEQAELLYISHKKEPIHSPFFAKLQNRYLYYASENDKLTKVYFRYLNDSEYLISNLFNHLVKEKEGNGSFWRRKSKDTIPTLDPIVLKAYRPFIKEGALLSLYKMEKQNNCYGVEIRTLSDYDYPDEVWDDLDVILKQNYDELIKIT</sequence>
<dbReference type="eggNOG" id="ENOG5030E1E">
    <property type="taxonomic scope" value="Bacteria"/>
</dbReference>
<dbReference type="Proteomes" id="UP000030408">
    <property type="component" value="Unassembled WGS sequence"/>
</dbReference>
<dbReference type="EMBL" id="JPVO01000050">
    <property type="protein sequence ID" value="KGR75513.1"/>
    <property type="molecule type" value="Genomic_DNA"/>
</dbReference>
<accession>A0A0A3HYQ6</accession>
<dbReference type="OrthoDB" id="8704087at2"/>
<proteinExistence type="predicted"/>
<comment type="caution">
    <text evidence="1">The sequence shown here is derived from an EMBL/GenBank/DDBJ whole genome shotgun (WGS) entry which is preliminary data.</text>
</comment>
<evidence type="ECO:0000313" key="2">
    <source>
        <dbReference type="Proteomes" id="UP000030408"/>
    </source>
</evidence>
<dbReference type="STRING" id="1384057.CD33_10240"/>